<sequence>MRRFVFALSLFGAALLAANGLTADEPKKTDAKLTKKDLGKMMKDAHHGAKSPHARTAAELKKDAPDWEEITKDVKAFVAMGEAFQKVNLNYTSPAKYIESTTALSKAAGGKDKKAATEAFTGLTKSCASCHFYGGAPGGLEK</sequence>
<evidence type="ECO:0000313" key="3">
    <source>
        <dbReference type="EMBL" id="MBP3960234.1"/>
    </source>
</evidence>
<keyword evidence="4" id="KW-1185">Reference proteome</keyword>
<organism evidence="3 4">
    <name type="scientific">Gemmata palustris</name>
    <dbReference type="NCBI Taxonomy" id="2822762"/>
    <lineage>
        <taxon>Bacteria</taxon>
        <taxon>Pseudomonadati</taxon>
        <taxon>Planctomycetota</taxon>
        <taxon>Planctomycetia</taxon>
        <taxon>Gemmatales</taxon>
        <taxon>Gemmataceae</taxon>
        <taxon>Gemmata</taxon>
    </lineage>
</organism>
<accession>A0ABS5C2M3</accession>
<dbReference type="Proteomes" id="UP000676565">
    <property type="component" value="Unassembled WGS sequence"/>
</dbReference>
<evidence type="ECO:0000256" key="2">
    <source>
        <dbReference type="SAM" id="SignalP"/>
    </source>
</evidence>
<dbReference type="EMBL" id="JAGKQQ010000001">
    <property type="protein sequence ID" value="MBP3960234.1"/>
    <property type="molecule type" value="Genomic_DNA"/>
</dbReference>
<name>A0ABS5C2M3_9BACT</name>
<proteinExistence type="predicted"/>
<dbReference type="RefSeq" id="WP_210661387.1">
    <property type="nucleotide sequence ID" value="NZ_JAGKQQ010000001.1"/>
</dbReference>
<reference evidence="3 4" key="1">
    <citation type="submission" date="2021-04" db="EMBL/GenBank/DDBJ databases">
        <authorList>
            <person name="Ivanova A."/>
        </authorList>
    </citation>
    <scope>NUCLEOTIDE SEQUENCE [LARGE SCALE GENOMIC DNA]</scope>
    <source>
        <strain evidence="3 4">G18</strain>
    </source>
</reference>
<keyword evidence="2" id="KW-0732">Signal</keyword>
<gene>
    <name evidence="3" type="ORF">J8F10_33830</name>
</gene>
<dbReference type="InterPro" id="IPR010980">
    <property type="entry name" value="Cyt_c/b562"/>
</dbReference>
<protein>
    <submittedName>
        <fullName evidence="3">Cytochrome c</fullName>
    </submittedName>
</protein>
<evidence type="ECO:0000256" key="1">
    <source>
        <dbReference type="SAM" id="MobiDB-lite"/>
    </source>
</evidence>
<comment type="caution">
    <text evidence="3">The sequence shown here is derived from an EMBL/GenBank/DDBJ whole genome shotgun (WGS) entry which is preliminary data.</text>
</comment>
<feature type="chain" id="PRO_5046346918" evidence="2">
    <location>
        <begin position="24"/>
        <end position="142"/>
    </location>
</feature>
<feature type="region of interest" description="Disordered" evidence="1">
    <location>
        <begin position="42"/>
        <end position="62"/>
    </location>
</feature>
<dbReference type="SUPFAM" id="SSF47175">
    <property type="entry name" value="Cytochromes"/>
    <property type="match status" value="1"/>
</dbReference>
<evidence type="ECO:0000313" key="4">
    <source>
        <dbReference type="Proteomes" id="UP000676565"/>
    </source>
</evidence>
<feature type="signal peptide" evidence="2">
    <location>
        <begin position="1"/>
        <end position="23"/>
    </location>
</feature>